<dbReference type="InterPro" id="IPR007248">
    <property type="entry name" value="Mpv17_PMP22"/>
</dbReference>
<feature type="transmembrane region" description="Helical" evidence="6">
    <location>
        <begin position="98"/>
        <end position="116"/>
    </location>
</feature>
<keyword evidence="5 6" id="KW-0472">Membrane</keyword>
<organism evidence="7 8">
    <name type="scientific">Nadsonia fulvescens var. elongata DSM 6958</name>
    <dbReference type="NCBI Taxonomy" id="857566"/>
    <lineage>
        <taxon>Eukaryota</taxon>
        <taxon>Fungi</taxon>
        <taxon>Dikarya</taxon>
        <taxon>Ascomycota</taxon>
        <taxon>Saccharomycotina</taxon>
        <taxon>Dipodascomycetes</taxon>
        <taxon>Dipodascales</taxon>
        <taxon>Dipodascales incertae sedis</taxon>
        <taxon>Nadsonia</taxon>
    </lineage>
</organism>
<keyword evidence="8" id="KW-1185">Reference proteome</keyword>
<evidence type="ECO:0000313" key="7">
    <source>
        <dbReference type="EMBL" id="ODQ64864.1"/>
    </source>
</evidence>
<accession>A0A1E3PI17</accession>
<dbReference type="PANTHER" id="PTHR11266:SF80">
    <property type="entry name" value="PEROXISOMAL MEMBRANE PROTEIN 2"/>
    <property type="match status" value="1"/>
</dbReference>
<keyword evidence="4 6" id="KW-1133">Transmembrane helix</keyword>
<evidence type="ECO:0000256" key="4">
    <source>
        <dbReference type="ARBA" id="ARBA00022989"/>
    </source>
</evidence>
<feature type="transmembrane region" description="Helical" evidence="6">
    <location>
        <begin position="211"/>
        <end position="229"/>
    </location>
</feature>
<dbReference type="GO" id="GO:0005778">
    <property type="term" value="C:peroxisomal membrane"/>
    <property type="evidence" value="ECO:0007669"/>
    <property type="project" value="TreeGrafter"/>
</dbReference>
<feature type="transmembrane region" description="Helical" evidence="6">
    <location>
        <begin position="235"/>
        <end position="253"/>
    </location>
</feature>
<evidence type="ECO:0000256" key="3">
    <source>
        <dbReference type="ARBA" id="ARBA00022692"/>
    </source>
</evidence>
<dbReference type="STRING" id="857566.A0A1E3PI17"/>
<dbReference type="PANTHER" id="PTHR11266">
    <property type="entry name" value="PEROXISOMAL MEMBRANE PROTEIN 2, PXMP2 MPV17"/>
    <property type="match status" value="1"/>
</dbReference>
<keyword evidence="3 6" id="KW-0812">Transmembrane</keyword>
<gene>
    <name evidence="7" type="ORF">NADFUDRAFT_51464</name>
</gene>
<reference evidence="7 8" key="1">
    <citation type="journal article" date="2016" name="Proc. Natl. Acad. Sci. U.S.A.">
        <title>Comparative genomics of biotechnologically important yeasts.</title>
        <authorList>
            <person name="Riley R."/>
            <person name="Haridas S."/>
            <person name="Wolfe K.H."/>
            <person name="Lopes M.R."/>
            <person name="Hittinger C.T."/>
            <person name="Goeker M."/>
            <person name="Salamov A.A."/>
            <person name="Wisecaver J.H."/>
            <person name="Long T.M."/>
            <person name="Calvey C.H."/>
            <person name="Aerts A.L."/>
            <person name="Barry K.W."/>
            <person name="Choi C."/>
            <person name="Clum A."/>
            <person name="Coughlan A.Y."/>
            <person name="Deshpande S."/>
            <person name="Douglass A.P."/>
            <person name="Hanson S.J."/>
            <person name="Klenk H.-P."/>
            <person name="LaButti K.M."/>
            <person name="Lapidus A."/>
            <person name="Lindquist E.A."/>
            <person name="Lipzen A.M."/>
            <person name="Meier-Kolthoff J.P."/>
            <person name="Ohm R.A."/>
            <person name="Otillar R.P."/>
            <person name="Pangilinan J.L."/>
            <person name="Peng Y."/>
            <person name="Rokas A."/>
            <person name="Rosa C.A."/>
            <person name="Scheuner C."/>
            <person name="Sibirny A.A."/>
            <person name="Slot J.C."/>
            <person name="Stielow J.B."/>
            <person name="Sun H."/>
            <person name="Kurtzman C.P."/>
            <person name="Blackwell M."/>
            <person name="Grigoriev I.V."/>
            <person name="Jeffries T.W."/>
        </authorList>
    </citation>
    <scope>NUCLEOTIDE SEQUENCE [LARGE SCALE GENOMIC DNA]</scope>
    <source>
        <strain evidence="7 8">DSM 6958</strain>
    </source>
</reference>
<dbReference type="OrthoDB" id="10267969at2759"/>
<proteinExistence type="inferred from homology"/>
<feature type="transmembrane region" description="Helical" evidence="6">
    <location>
        <begin position="62"/>
        <end position="86"/>
    </location>
</feature>
<name>A0A1E3PI17_9ASCO</name>
<protein>
    <submittedName>
        <fullName evidence="7">Uncharacterized protein</fullName>
    </submittedName>
</protein>
<evidence type="ECO:0000256" key="6">
    <source>
        <dbReference type="RuleBase" id="RU363053"/>
    </source>
</evidence>
<dbReference type="Proteomes" id="UP000095009">
    <property type="component" value="Unassembled WGS sequence"/>
</dbReference>
<evidence type="ECO:0000256" key="5">
    <source>
        <dbReference type="ARBA" id="ARBA00023136"/>
    </source>
</evidence>
<evidence type="ECO:0000256" key="2">
    <source>
        <dbReference type="ARBA" id="ARBA00006824"/>
    </source>
</evidence>
<dbReference type="AlphaFoldDB" id="A0A1E3PI17"/>
<evidence type="ECO:0000313" key="8">
    <source>
        <dbReference type="Proteomes" id="UP000095009"/>
    </source>
</evidence>
<comment type="similarity">
    <text evidence="2 6">Belongs to the peroxisomal membrane protein PXMP2/4 family.</text>
</comment>
<comment type="subcellular location">
    <subcellularLocation>
        <location evidence="1">Membrane</location>
        <topology evidence="1">Multi-pass membrane protein</topology>
    </subcellularLocation>
</comment>
<sequence>MGSRSLTKDSDDIELGPVNPVHNSSYLVSTLSSLSIRSHSDTPLEGPDSFLKPKAKYKQSQWAWAITYLNVFVNLGIEISLVWAILYHYDELYKLTPIGVSAIISSAFSGLSQGLLQAFHILDSNRNNSETIYFNSTSILKFYTWGVFNGVCNKLWFDFLYNGVAYIPLRVLMDQGLGNPTNILLYLIFSSLWENCHNNHLLAVKINFWRILKASWIIWPIFSVLAFRFLSDDLIVPVSCLLNLIWSIILALVSG</sequence>
<dbReference type="EMBL" id="KV454410">
    <property type="protein sequence ID" value="ODQ64864.1"/>
    <property type="molecule type" value="Genomic_DNA"/>
</dbReference>
<dbReference type="Pfam" id="PF04117">
    <property type="entry name" value="Mpv17_PMP22"/>
    <property type="match status" value="1"/>
</dbReference>
<evidence type="ECO:0000256" key="1">
    <source>
        <dbReference type="ARBA" id="ARBA00004141"/>
    </source>
</evidence>